<evidence type="ECO:0000313" key="1">
    <source>
        <dbReference type="EMBL" id="GBM09788.1"/>
    </source>
</evidence>
<name>A0A4Y2D1E8_ARAVE</name>
<accession>A0A4Y2D1E8</accession>
<dbReference type="OrthoDB" id="6617105at2759"/>
<evidence type="ECO:0000313" key="2">
    <source>
        <dbReference type="Proteomes" id="UP000499080"/>
    </source>
</evidence>
<dbReference type="Proteomes" id="UP000499080">
    <property type="component" value="Unassembled WGS sequence"/>
</dbReference>
<organism evidence="1 2">
    <name type="scientific">Araneus ventricosus</name>
    <name type="common">Orbweaver spider</name>
    <name type="synonym">Epeira ventricosa</name>
    <dbReference type="NCBI Taxonomy" id="182803"/>
    <lineage>
        <taxon>Eukaryota</taxon>
        <taxon>Metazoa</taxon>
        <taxon>Ecdysozoa</taxon>
        <taxon>Arthropoda</taxon>
        <taxon>Chelicerata</taxon>
        <taxon>Arachnida</taxon>
        <taxon>Araneae</taxon>
        <taxon>Araneomorphae</taxon>
        <taxon>Entelegynae</taxon>
        <taxon>Araneoidea</taxon>
        <taxon>Araneidae</taxon>
        <taxon>Araneus</taxon>
    </lineage>
</organism>
<proteinExistence type="predicted"/>
<keyword evidence="2" id="KW-1185">Reference proteome</keyword>
<dbReference type="EMBL" id="BGPR01000275">
    <property type="protein sequence ID" value="GBM09788.1"/>
    <property type="molecule type" value="Genomic_DNA"/>
</dbReference>
<sequence>MWLLNIRSGNLPEISGLPCDSIEIPQKMVVEENLIEAIYSVNLNDMEVEQVAKRVILAPTNKKALEINRSIIAKLQDEPQTFYSSDSIISEDQNA</sequence>
<protein>
    <submittedName>
        <fullName evidence="1">Uncharacterized protein</fullName>
    </submittedName>
</protein>
<comment type="caution">
    <text evidence="1">The sequence shown here is derived from an EMBL/GenBank/DDBJ whole genome shotgun (WGS) entry which is preliminary data.</text>
</comment>
<dbReference type="AlphaFoldDB" id="A0A4Y2D1E8"/>
<reference evidence="1 2" key="1">
    <citation type="journal article" date="2019" name="Sci. Rep.">
        <title>Orb-weaving spider Araneus ventricosus genome elucidates the spidroin gene catalogue.</title>
        <authorList>
            <person name="Kono N."/>
            <person name="Nakamura H."/>
            <person name="Ohtoshi R."/>
            <person name="Moran D.A.P."/>
            <person name="Shinohara A."/>
            <person name="Yoshida Y."/>
            <person name="Fujiwara M."/>
            <person name="Mori M."/>
            <person name="Tomita M."/>
            <person name="Arakawa K."/>
        </authorList>
    </citation>
    <scope>NUCLEOTIDE SEQUENCE [LARGE SCALE GENOMIC DNA]</scope>
</reference>
<gene>
    <name evidence="1" type="ORF">AVEN_101824_1</name>
</gene>